<keyword evidence="2" id="KW-1185">Reference proteome</keyword>
<evidence type="ECO:0000313" key="2">
    <source>
        <dbReference type="Proteomes" id="UP000610026"/>
    </source>
</evidence>
<reference evidence="1" key="1">
    <citation type="submission" date="2021-01" db="EMBL/GenBank/DDBJ databases">
        <authorList>
            <person name="Ben Porat S."/>
            <person name="Alkalay-Oren S."/>
            <person name="Coppenhagen-Glazer S."/>
            <person name="Hazan R."/>
        </authorList>
    </citation>
    <scope>NUCLEOTIDE SEQUENCE</scope>
</reference>
<organism evidence="1 2">
    <name type="scientific">Pseudomonas phage Itty13</name>
    <dbReference type="NCBI Taxonomy" id="2805750"/>
    <lineage>
        <taxon>Viruses</taxon>
        <taxon>Duplodnaviria</taxon>
        <taxon>Heunggongvirae</taxon>
        <taxon>Uroviricota</taxon>
        <taxon>Caudoviricetes</taxon>
        <taxon>Ittyvirus</taxon>
        <taxon>Ittyvirus itty13</taxon>
    </lineage>
</organism>
<dbReference type="Proteomes" id="UP000610026">
    <property type="component" value="Segment"/>
</dbReference>
<dbReference type="GeneID" id="77947911"/>
<evidence type="ECO:0000313" key="1">
    <source>
        <dbReference type="EMBL" id="QRE00644.1"/>
    </source>
</evidence>
<proteinExistence type="predicted"/>
<name>A0A889IRA7_9CAUD</name>
<sequence>MSGLTFDAVSHTYRLDGKVIPGVTTILKPLNDLSHIPPEVLARKAALGTAVHTACEQVNHGTLDYDALDDEARPYVDQYLLFLEQSGFEVVLTERRVLSRKYRFAGTLDLWGYLNGRTTLADIKTTADVYPVMGLQTAAYDLALEEQDGLKTDDRVILRLGTDQYRFEPMTARDDRSVFLAALTCHHWRLRNGN</sequence>
<dbReference type="KEGG" id="vg:77947911"/>
<dbReference type="EMBL" id="MW460249">
    <property type="protein sequence ID" value="QRE00644.1"/>
    <property type="molecule type" value="Genomic_DNA"/>
</dbReference>
<accession>A0A889IRA7</accession>
<dbReference type="RefSeq" id="YP_010671657.1">
    <property type="nucleotide sequence ID" value="NC_070969.1"/>
</dbReference>
<protein>
    <submittedName>
        <fullName evidence="1">Uncharacterized protein</fullName>
    </submittedName>
</protein>